<dbReference type="GO" id="GO:0005886">
    <property type="term" value="C:plasma membrane"/>
    <property type="evidence" value="ECO:0007669"/>
    <property type="project" value="TreeGrafter"/>
</dbReference>
<feature type="transmembrane region" description="Helical" evidence="6">
    <location>
        <begin position="107"/>
        <end position="132"/>
    </location>
</feature>
<evidence type="ECO:0000256" key="2">
    <source>
        <dbReference type="ARBA" id="ARBA00022692"/>
    </source>
</evidence>
<gene>
    <name evidence="7" type="ORF">SAMN02745189_01893</name>
</gene>
<comment type="subcellular location">
    <subcellularLocation>
        <location evidence="1">Membrane</location>
        <topology evidence="1">Multi-pass membrane protein</topology>
    </subcellularLocation>
</comment>
<feature type="transmembrane region" description="Helical" evidence="6">
    <location>
        <begin position="27"/>
        <end position="47"/>
    </location>
</feature>
<evidence type="ECO:0000256" key="5">
    <source>
        <dbReference type="ARBA" id="ARBA00049660"/>
    </source>
</evidence>
<dbReference type="RefSeq" id="WP_072710330.1">
    <property type="nucleotide sequence ID" value="NZ_FRCF01000008.1"/>
</dbReference>
<keyword evidence="2 6" id="KW-0812">Transmembrane</keyword>
<dbReference type="Gene3D" id="1.20.1080.10">
    <property type="entry name" value="Glycerol uptake facilitator protein"/>
    <property type="match status" value="1"/>
</dbReference>
<dbReference type="Pfam" id="PF01226">
    <property type="entry name" value="Form_Nir_trans"/>
    <property type="match status" value="1"/>
</dbReference>
<name>A0A1M7HKR2_9BACL</name>
<evidence type="ECO:0000256" key="3">
    <source>
        <dbReference type="ARBA" id="ARBA00022989"/>
    </source>
</evidence>
<evidence type="ECO:0000256" key="1">
    <source>
        <dbReference type="ARBA" id="ARBA00004141"/>
    </source>
</evidence>
<feature type="transmembrane region" description="Helical" evidence="6">
    <location>
        <begin position="59"/>
        <end position="77"/>
    </location>
</feature>
<reference evidence="7 8" key="1">
    <citation type="submission" date="2016-11" db="EMBL/GenBank/DDBJ databases">
        <authorList>
            <person name="Jaros S."/>
            <person name="Januszkiewicz K."/>
            <person name="Wedrychowicz H."/>
        </authorList>
    </citation>
    <scope>NUCLEOTIDE SEQUENCE [LARGE SCALE GENOMIC DNA]</scope>
    <source>
        <strain evidence="7 8">DSM 16010</strain>
    </source>
</reference>
<keyword evidence="3 6" id="KW-1133">Transmembrane helix</keyword>
<dbReference type="PANTHER" id="PTHR30520:SF8">
    <property type="entry name" value="NITRITE TRANSPORTER NIRC"/>
    <property type="match status" value="1"/>
</dbReference>
<dbReference type="STRING" id="1123231.SAMN02745189_01893"/>
<feature type="transmembrane region" description="Helical" evidence="6">
    <location>
        <begin position="184"/>
        <end position="214"/>
    </location>
</feature>
<dbReference type="AlphaFoldDB" id="A0A1M7HKR2"/>
<evidence type="ECO:0000313" key="8">
    <source>
        <dbReference type="Proteomes" id="UP000184206"/>
    </source>
</evidence>
<feature type="transmembrane region" description="Helical" evidence="6">
    <location>
        <begin position="152"/>
        <end position="172"/>
    </location>
</feature>
<dbReference type="InterPro" id="IPR024002">
    <property type="entry name" value="For/NO2_transpt_CS"/>
</dbReference>
<dbReference type="InterPro" id="IPR023271">
    <property type="entry name" value="Aquaporin-like"/>
</dbReference>
<keyword evidence="8" id="KW-1185">Reference proteome</keyword>
<proteinExistence type="inferred from homology"/>
<comment type="similarity">
    <text evidence="5">Belongs to the FNT transporter (TC 1.A.16) family.</text>
</comment>
<feature type="transmembrane region" description="Helical" evidence="6">
    <location>
        <begin position="226"/>
        <end position="252"/>
    </location>
</feature>
<sequence>MYKETIDGMNDKALDKLGMYNDSKMKYLVASILAGAYIGVGVIVLFFMGGPLYAVDSPFVNLITGITFGVALAIVIWGGSELFTSNVMIMAFSALSKVTTWKDTMMLWIWCYLGNFIGAVVFSYLILFSGILSDISMDGFTVATAAGKMNDGFMNLLVQGILCNWLVCLAIWTSVRAKGDAAKLILVFVLIFAFVAAGFEHSIANMSILSIALLHSDVEAVTMGGFFYNLIPVTIGNIIGGAVFVSGIYYYLSRPKK</sequence>
<evidence type="ECO:0000256" key="4">
    <source>
        <dbReference type="ARBA" id="ARBA00023136"/>
    </source>
</evidence>
<evidence type="ECO:0000256" key="6">
    <source>
        <dbReference type="SAM" id="Phobius"/>
    </source>
</evidence>
<dbReference type="PROSITE" id="PS01006">
    <property type="entry name" value="FORMATE_NITRITE_TP_2"/>
    <property type="match status" value="1"/>
</dbReference>
<protein>
    <submittedName>
        <fullName evidence="7">Nitrite transporter NirC</fullName>
    </submittedName>
</protein>
<dbReference type="PANTHER" id="PTHR30520">
    <property type="entry name" value="FORMATE TRANSPORTER-RELATED"/>
    <property type="match status" value="1"/>
</dbReference>
<dbReference type="InterPro" id="IPR000292">
    <property type="entry name" value="For/NO2_transpt"/>
</dbReference>
<accession>A0A1M7HKR2</accession>
<dbReference type="EMBL" id="FRCF01000008">
    <property type="protein sequence ID" value="SHM28923.1"/>
    <property type="molecule type" value="Genomic_DNA"/>
</dbReference>
<organism evidence="7 8">
    <name type="scientific">Lacicoccus alkaliphilus DSM 16010</name>
    <dbReference type="NCBI Taxonomy" id="1123231"/>
    <lineage>
        <taxon>Bacteria</taxon>
        <taxon>Bacillati</taxon>
        <taxon>Bacillota</taxon>
        <taxon>Bacilli</taxon>
        <taxon>Bacillales</taxon>
        <taxon>Salinicoccaceae</taxon>
        <taxon>Lacicoccus</taxon>
    </lineage>
</organism>
<keyword evidence="4 6" id="KW-0472">Membrane</keyword>
<evidence type="ECO:0000313" key="7">
    <source>
        <dbReference type="EMBL" id="SHM28923.1"/>
    </source>
</evidence>
<dbReference type="GO" id="GO:0015499">
    <property type="term" value="F:formate transmembrane transporter activity"/>
    <property type="evidence" value="ECO:0007669"/>
    <property type="project" value="TreeGrafter"/>
</dbReference>
<dbReference type="Proteomes" id="UP000184206">
    <property type="component" value="Unassembled WGS sequence"/>
</dbReference>